<sequence>MNTNLLSDILLLYQDVAVLVDEYKATEHKKDMPLPPLTLPPDMSERFDAILAKINLRLMDDSDNFYGYFLFQMGKSFRFDIASPSAVTFKNGKYVMHFNPYIFLALTIEQMESDIKHEIIHILSLHLMRAKEMRTKYSKLAVNLAMDIAANMYLDNVPPDSATLAWVNMAYTSDAPMAPYETYELYAERIQEELNKLKLTEDAYDPGSSRNDMIQEKYDPENTHDIWDESDDADEDIIKAFTQTYIENARKGELPNYLESMLATLKEDHQGLPWNWYLKKLVGSVTAGKKKTTTRRNRRQPERLDLPGQLKGHKAKIFIALDISGSISDGEFKQAMEEVLQIVRSCNHEITIVECDDHIRRVYAVNTIHDLKERLKIRGSTAFSPVFEYANSQHIDLLVYFTDGAGEATLKTKPRGYKPLWILSGHSDALSIATPYGMVKRLKPIDDEDLYNFDDVQKGGFDMNNQERISVAMDRRL</sequence>
<dbReference type="STRING" id="1111454.HMPREF1250_0230"/>
<organism evidence="3 4">
    <name type="scientific">Megasphaera vaginalis</name>
    <name type="common">ex Srinivasan et al. 2021</name>
    <dbReference type="NCBI Taxonomy" id="1111454"/>
    <lineage>
        <taxon>Bacteria</taxon>
        <taxon>Bacillati</taxon>
        <taxon>Bacillota</taxon>
        <taxon>Negativicutes</taxon>
        <taxon>Veillonellales</taxon>
        <taxon>Veillonellaceae</taxon>
        <taxon>Megasphaera</taxon>
    </lineage>
</organism>
<dbReference type="PANTHER" id="PTHR38730">
    <property type="entry name" value="SLL7028 PROTEIN"/>
    <property type="match status" value="1"/>
</dbReference>
<evidence type="ECO:0000259" key="1">
    <source>
        <dbReference type="Pfam" id="PF09967"/>
    </source>
</evidence>
<proteinExistence type="predicted"/>
<dbReference type="SUPFAM" id="SSF53300">
    <property type="entry name" value="vWA-like"/>
    <property type="match status" value="1"/>
</dbReference>
<dbReference type="Pfam" id="PF13203">
    <property type="entry name" value="DUF2201_N"/>
    <property type="match status" value="1"/>
</dbReference>
<dbReference type="EMBL" id="AWXA01000014">
    <property type="protein sequence ID" value="ERT60815.1"/>
    <property type="molecule type" value="Genomic_DNA"/>
</dbReference>
<dbReference type="RefSeq" id="WP_023053237.1">
    <property type="nucleotide sequence ID" value="NZ_AWXA01000014.1"/>
</dbReference>
<feature type="domain" description="VWA-like" evidence="1">
    <location>
        <begin position="318"/>
        <end position="442"/>
    </location>
</feature>
<gene>
    <name evidence="3" type="ORF">HMPREF1250_0230</name>
</gene>
<dbReference type="Proteomes" id="UP000017090">
    <property type="component" value="Unassembled WGS sequence"/>
</dbReference>
<dbReference type="InterPro" id="IPR025154">
    <property type="entry name" value="Put_metallopeptidase_dom"/>
</dbReference>
<dbReference type="InterPro" id="IPR036465">
    <property type="entry name" value="vWFA_dom_sf"/>
</dbReference>
<reference evidence="3 4" key="1">
    <citation type="submission" date="2013-09" db="EMBL/GenBank/DDBJ databases">
        <authorList>
            <person name="Durkin A.S."/>
            <person name="Haft D.R."/>
            <person name="McCorrison J."/>
            <person name="Torralba M."/>
            <person name="Gillis M."/>
            <person name="Haft D.H."/>
            <person name="Methe B."/>
            <person name="Sutton G."/>
            <person name="Nelson K.E."/>
        </authorList>
    </citation>
    <scope>NUCLEOTIDE SEQUENCE [LARGE SCALE GENOMIC DNA]</scope>
    <source>
        <strain evidence="3 4">BV3C16-1</strain>
    </source>
</reference>
<dbReference type="PATRIC" id="fig|1111454.3.peg.740"/>
<dbReference type="InterPro" id="IPR018698">
    <property type="entry name" value="VWA-like_dom"/>
</dbReference>
<dbReference type="PANTHER" id="PTHR38730:SF1">
    <property type="entry name" value="SLL7028 PROTEIN"/>
    <property type="match status" value="1"/>
</dbReference>
<evidence type="ECO:0000313" key="4">
    <source>
        <dbReference type="Proteomes" id="UP000017090"/>
    </source>
</evidence>
<evidence type="ECO:0000259" key="2">
    <source>
        <dbReference type="Pfam" id="PF13203"/>
    </source>
</evidence>
<comment type="caution">
    <text evidence="3">The sequence shown here is derived from an EMBL/GenBank/DDBJ whole genome shotgun (WGS) entry which is preliminary data.</text>
</comment>
<protein>
    <submittedName>
        <fullName evidence="3">VWA-like domain protein</fullName>
    </submittedName>
</protein>
<accession>U7UNC6</accession>
<dbReference type="OrthoDB" id="9809307at2"/>
<dbReference type="eggNOG" id="COG3864">
    <property type="taxonomic scope" value="Bacteria"/>
</dbReference>
<feature type="domain" description="Putative metallopeptidase" evidence="2">
    <location>
        <begin position="89"/>
        <end position="300"/>
    </location>
</feature>
<evidence type="ECO:0000313" key="3">
    <source>
        <dbReference type="EMBL" id="ERT60815.1"/>
    </source>
</evidence>
<dbReference type="Pfam" id="PF09967">
    <property type="entry name" value="DUF2201"/>
    <property type="match status" value="1"/>
</dbReference>
<dbReference type="AlphaFoldDB" id="U7UNC6"/>
<name>U7UNC6_9FIRM</name>
<keyword evidence="4" id="KW-1185">Reference proteome</keyword>